<proteinExistence type="predicted"/>
<evidence type="ECO:0000256" key="1">
    <source>
        <dbReference type="SAM" id="Phobius"/>
    </source>
</evidence>
<name>A0A8S5TFD5_9CAUD</name>
<evidence type="ECO:0000313" key="2">
    <source>
        <dbReference type="EMBL" id="DAF61474.1"/>
    </source>
</evidence>
<keyword evidence="1" id="KW-0472">Membrane</keyword>
<sequence length="32" mass="3927">MLIRTLSRPFFFDWTALFIFAGVNHLYHERRA</sequence>
<dbReference type="EMBL" id="BK032812">
    <property type="protein sequence ID" value="DAF61474.1"/>
    <property type="molecule type" value="Genomic_DNA"/>
</dbReference>
<protein>
    <submittedName>
        <fullName evidence="2">Uncharacterized protein</fullName>
    </submittedName>
</protein>
<keyword evidence="1" id="KW-0812">Transmembrane</keyword>
<reference evidence="2" key="1">
    <citation type="journal article" date="2021" name="Proc. Natl. Acad. Sci. U.S.A.">
        <title>A Catalog of Tens of Thousands of Viruses from Human Metagenomes Reveals Hidden Associations with Chronic Diseases.</title>
        <authorList>
            <person name="Tisza M.J."/>
            <person name="Buck C.B."/>
        </authorList>
    </citation>
    <scope>NUCLEOTIDE SEQUENCE</scope>
    <source>
        <strain evidence="2">CtzXp5</strain>
    </source>
</reference>
<accession>A0A8S5TFD5</accession>
<feature type="transmembrane region" description="Helical" evidence="1">
    <location>
        <begin position="6"/>
        <end position="27"/>
    </location>
</feature>
<organism evidence="2">
    <name type="scientific">Podoviridae sp. ctzXp5</name>
    <dbReference type="NCBI Taxonomy" id="2827758"/>
    <lineage>
        <taxon>Viruses</taxon>
        <taxon>Duplodnaviria</taxon>
        <taxon>Heunggongvirae</taxon>
        <taxon>Uroviricota</taxon>
        <taxon>Caudoviricetes</taxon>
    </lineage>
</organism>
<keyword evidence="1" id="KW-1133">Transmembrane helix</keyword>